<name>A0ABU9BFS3_9BURK</name>
<evidence type="ECO:0000313" key="5">
    <source>
        <dbReference type="Proteomes" id="UP001368500"/>
    </source>
</evidence>
<gene>
    <name evidence="4" type="ORF">AACH11_20605</name>
</gene>
<protein>
    <submittedName>
        <fullName evidence="4">Extracellular solute-binding protein</fullName>
    </submittedName>
</protein>
<dbReference type="PROSITE" id="PS51318">
    <property type="entry name" value="TAT"/>
    <property type="match status" value="1"/>
</dbReference>
<dbReference type="InterPro" id="IPR006311">
    <property type="entry name" value="TAT_signal"/>
</dbReference>
<dbReference type="InterPro" id="IPR000914">
    <property type="entry name" value="SBP_5_dom"/>
</dbReference>
<reference evidence="4 5" key="1">
    <citation type="submission" date="2024-04" db="EMBL/GenBank/DDBJ databases">
        <title>Novel species of the genus Ideonella isolated from streams.</title>
        <authorList>
            <person name="Lu H."/>
        </authorList>
    </citation>
    <scope>NUCLEOTIDE SEQUENCE [LARGE SCALE GENOMIC DNA]</scope>
    <source>
        <strain evidence="4 5">BYS139W</strain>
    </source>
</reference>
<comment type="caution">
    <text evidence="4">The sequence shown here is derived from an EMBL/GenBank/DDBJ whole genome shotgun (WGS) entry which is preliminary data.</text>
</comment>
<dbReference type="PANTHER" id="PTHR30290:SF64">
    <property type="entry name" value="ABC TRANSPORTER PERIPLASMIC BINDING PROTEIN"/>
    <property type="match status" value="1"/>
</dbReference>
<accession>A0ABU9BFS3</accession>
<proteinExistence type="predicted"/>
<dbReference type="Pfam" id="PF00496">
    <property type="entry name" value="SBP_bac_5"/>
    <property type="match status" value="1"/>
</dbReference>
<evidence type="ECO:0000313" key="4">
    <source>
        <dbReference type="EMBL" id="MEK8028368.1"/>
    </source>
</evidence>
<dbReference type="SUPFAM" id="SSF53850">
    <property type="entry name" value="Periplasmic binding protein-like II"/>
    <property type="match status" value="1"/>
</dbReference>
<sequence length="731" mass="79334">MRRRPVRCRPSLRSDRGDLAASRPLDDRSDPADPAAAPGDAATAVPAPPDDDDAPLPPPGLRRRRLLQWGTGLAGALAQAAASGAPAGTAGAAANGPGAAASGSGSAPPAAPAGTPPASAWPIVTGQWVHALSAYAPPRHGPDFPHFPYVHPRAPKGGVLRLSNPDRRTSFDKLNPFTLKGVAPAAVSLFMVESLATPSMDEPEAWYGLLAEAMRVEPDLSAVTLRLRPQARFSDGSPVEAADVVDTVRRLHGPLLSPGYATLLEGLGTPEALDARTVRIPLRRRQVETVFDAIGLPVVSRRWGAGKPFKDLVTEPPICSGPYVVERAEMPSRLTLQRNPAYWASDLPVRRGHFNFARIEYRLYQDVAVRREAFKAGEFDLLREYSASQFVRTHQGPKWRDGRIVKARFPIATGSMLQSTQFNLRSPKFQDIRVREAIVRAWDFAAVNRFRVYEPSESLFANTDFAASGLPSAAERALLEPFRATLPPAVFGPPWRVPAGRGGPDHAQALRDSLKTAARLLAEAGWTVGADGRLRNAKGEALEVEYLEPSSNPSSAIFKRNLDKLGIVLRERQVDYALYRQRLENFDFELITIVEGQFTLPSAGTLKELFGSTSAVTPGGGNTRGVRSPVVDALIARLEQARSLDDLRTAARALDRVVMHSWWQVPELYSRTLPLSYWARFGLPAVPAPYMAIDSLPDNHSQPWPLWTWWDRSLGDGGAPAAPAAPRPAGG</sequence>
<evidence type="ECO:0000256" key="1">
    <source>
        <dbReference type="ARBA" id="ARBA00022729"/>
    </source>
</evidence>
<keyword evidence="1" id="KW-0732">Signal</keyword>
<feature type="region of interest" description="Disordered" evidence="2">
    <location>
        <begin position="1"/>
        <end position="62"/>
    </location>
</feature>
<keyword evidence="5" id="KW-1185">Reference proteome</keyword>
<dbReference type="InterPro" id="IPR039424">
    <property type="entry name" value="SBP_5"/>
</dbReference>
<feature type="domain" description="Solute-binding protein family 5" evidence="3">
    <location>
        <begin position="207"/>
        <end position="613"/>
    </location>
</feature>
<dbReference type="Gene3D" id="3.10.105.10">
    <property type="entry name" value="Dipeptide-binding Protein, Domain 3"/>
    <property type="match status" value="1"/>
</dbReference>
<evidence type="ECO:0000256" key="2">
    <source>
        <dbReference type="SAM" id="MobiDB-lite"/>
    </source>
</evidence>
<feature type="compositionally biased region" description="Low complexity" evidence="2">
    <location>
        <begin position="87"/>
        <end position="108"/>
    </location>
</feature>
<dbReference type="CDD" id="cd08497">
    <property type="entry name" value="MbnE-like"/>
    <property type="match status" value="1"/>
</dbReference>
<feature type="region of interest" description="Disordered" evidence="2">
    <location>
        <begin position="87"/>
        <end position="118"/>
    </location>
</feature>
<dbReference type="Proteomes" id="UP001368500">
    <property type="component" value="Unassembled WGS sequence"/>
</dbReference>
<dbReference type="Gene3D" id="3.40.190.10">
    <property type="entry name" value="Periplasmic binding protein-like II"/>
    <property type="match status" value="1"/>
</dbReference>
<organism evidence="4 5">
    <name type="scientific">Pseudaquabacterium rugosum</name>
    <dbReference type="NCBI Taxonomy" id="2984194"/>
    <lineage>
        <taxon>Bacteria</taxon>
        <taxon>Pseudomonadati</taxon>
        <taxon>Pseudomonadota</taxon>
        <taxon>Betaproteobacteria</taxon>
        <taxon>Burkholderiales</taxon>
        <taxon>Sphaerotilaceae</taxon>
        <taxon>Pseudaquabacterium</taxon>
    </lineage>
</organism>
<dbReference type="PANTHER" id="PTHR30290">
    <property type="entry name" value="PERIPLASMIC BINDING COMPONENT OF ABC TRANSPORTER"/>
    <property type="match status" value="1"/>
</dbReference>
<dbReference type="RefSeq" id="WP_341376152.1">
    <property type="nucleotide sequence ID" value="NZ_JBBUTF010000023.1"/>
</dbReference>
<feature type="compositionally biased region" description="Low complexity" evidence="2">
    <location>
        <begin position="32"/>
        <end position="45"/>
    </location>
</feature>
<feature type="compositionally biased region" description="Basic and acidic residues" evidence="2">
    <location>
        <begin position="12"/>
        <end position="31"/>
    </location>
</feature>
<evidence type="ECO:0000259" key="3">
    <source>
        <dbReference type="Pfam" id="PF00496"/>
    </source>
</evidence>
<dbReference type="EMBL" id="JBBUTF010000023">
    <property type="protein sequence ID" value="MEK8028368.1"/>
    <property type="molecule type" value="Genomic_DNA"/>
</dbReference>